<reference evidence="2" key="1">
    <citation type="journal article" date="2023" name="Genome Biol. Evol.">
        <title>First Whole Genome Sequence and Flow Cytometry Genome Size Data for the Lichen-Forming Fungus Ramalina farinacea (Ascomycota).</title>
        <authorList>
            <person name="Llewellyn T."/>
            <person name="Mian S."/>
            <person name="Hill R."/>
            <person name="Leitch I.J."/>
            <person name="Gaya E."/>
        </authorList>
    </citation>
    <scope>NUCLEOTIDE SEQUENCE</scope>
    <source>
        <strain evidence="2">LIQ254RAFAR</strain>
    </source>
</reference>
<name>A0AA43QZ29_9LECA</name>
<dbReference type="Proteomes" id="UP001161017">
    <property type="component" value="Unassembled WGS sequence"/>
</dbReference>
<feature type="compositionally biased region" description="Polar residues" evidence="1">
    <location>
        <begin position="246"/>
        <end position="255"/>
    </location>
</feature>
<proteinExistence type="predicted"/>
<protein>
    <submittedName>
        <fullName evidence="2">Uncharacterized protein</fullName>
    </submittedName>
</protein>
<gene>
    <name evidence="2" type="ORF">OHK93_004703</name>
</gene>
<organism evidence="2 3">
    <name type="scientific">Ramalina farinacea</name>
    <dbReference type="NCBI Taxonomy" id="258253"/>
    <lineage>
        <taxon>Eukaryota</taxon>
        <taxon>Fungi</taxon>
        <taxon>Dikarya</taxon>
        <taxon>Ascomycota</taxon>
        <taxon>Pezizomycotina</taxon>
        <taxon>Lecanoromycetes</taxon>
        <taxon>OSLEUM clade</taxon>
        <taxon>Lecanoromycetidae</taxon>
        <taxon>Lecanorales</taxon>
        <taxon>Lecanorineae</taxon>
        <taxon>Ramalinaceae</taxon>
        <taxon>Ramalina</taxon>
    </lineage>
</organism>
<sequence length="267" mass="29137">MTTLALLFNLAQEDFNSQLSKESGRLQEWPELAIVVATLHEGALMPMKFAIWGLFQAIYYMAEHSFTDGYIFLKWHGQRVGIVNFQLMQTGSLQAAGSLDSLNSTDIPGLNITDILSLNSTDVPDLNSTDIPGLEASDCRTVYKPGGEDLSQAGVYVSLASAMAEMAQYGVRDHMPQIWQYLADYRTAIWVKPEARTRPPSMGVGSGLNAAWSAANFITQRQRYAEYTTSIFTDGQELLGRIVVSSDSTPPSLQGPSLAALQGVATT</sequence>
<evidence type="ECO:0000313" key="3">
    <source>
        <dbReference type="Proteomes" id="UP001161017"/>
    </source>
</evidence>
<evidence type="ECO:0000256" key="1">
    <source>
        <dbReference type="SAM" id="MobiDB-lite"/>
    </source>
</evidence>
<evidence type="ECO:0000313" key="2">
    <source>
        <dbReference type="EMBL" id="MDI1492920.1"/>
    </source>
</evidence>
<dbReference type="AlphaFoldDB" id="A0AA43QZ29"/>
<keyword evidence="3" id="KW-1185">Reference proteome</keyword>
<comment type="caution">
    <text evidence="2">The sequence shown here is derived from an EMBL/GenBank/DDBJ whole genome shotgun (WGS) entry which is preliminary data.</text>
</comment>
<feature type="region of interest" description="Disordered" evidence="1">
    <location>
        <begin position="246"/>
        <end position="267"/>
    </location>
</feature>
<accession>A0AA43QZ29</accession>
<dbReference type="EMBL" id="JAPUFD010000022">
    <property type="protein sequence ID" value="MDI1492920.1"/>
    <property type="molecule type" value="Genomic_DNA"/>
</dbReference>